<gene>
    <name evidence="2" type="ORF">HYPSUDRAFT_140623</name>
</gene>
<feature type="compositionally biased region" description="Polar residues" evidence="1">
    <location>
        <begin position="30"/>
        <end position="50"/>
    </location>
</feature>
<feature type="region of interest" description="Disordered" evidence="1">
    <location>
        <begin position="1"/>
        <end position="50"/>
    </location>
</feature>
<dbReference type="Proteomes" id="UP000054270">
    <property type="component" value="Unassembled WGS sequence"/>
</dbReference>
<dbReference type="Gene3D" id="3.30.420.10">
    <property type="entry name" value="Ribonuclease H-like superfamily/Ribonuclease H"/>
    <property type="match status" value="1"/>
</dbReference>
<feature type="region of interest" description="Disordered" evidence="1">
    <location>
        <begin position="70"/>
        <end position="136"/>
    </location>
</feature>
<keyword evidence="3" id="KW-1185">Reference proteome</keyword>
<feature type="compositionally biased region" description="Low complexity" evidence="1">
    <location>
        <begin position="113"/>
        <end position="136"/>
    </location>
</feature>
<dbReference type="STRING" id="945553.A0A0D2PNF8"/>
<dbReference type="SUPFAM" id="SSF56672">
    <property type="entry name" value="DNA/RNA polymerases"/>
    <property type="match status" value="1"/>
</dbReference>
<feature type="region of interest" description="Disordered" evidence="1">
    <location>
        <begin position="166"/>
        <end position="235"/>
    </location>
</feature>
<feature type="compositionally biased region" description="Polar residues" evidence="1">
    <location>
        <begin position="214"/>
        <end position="235"/>
    </location>
</feature>
<dbReference type="PANTHER" id="PTHR33050:SF7">
    <property type="entry name" value="RIBONUCLEASE H"/>
    <property type="match status" value="1"/>
</dbReference>
<dbReference type="OrthoDB" id="198652at2759"/>
<dbReference type="EMBL" id="KN817558">
    <property type="protein sequence ID" value="KJA21435.1"/>
    <property type="molecule type" value="Genomic_DNA"/>
</dbReference>
<evidence type="ECO:0000313" key="3">
    <source>
        <dbReference type="Proteomes" id="UP000054270"/>
    </source>
</evidence>
<dbReference type="AlphaFoldDB" id="A0A0D2PNF8"/>
<reference evidence="3" key="1">
    <citation type="submission" date="2014-04" db="EMBL/GenBank/DDBJ databases">
        <title>Evolutionary Origins and Diversification of the Mycorrhizal Mutualists.</title>
        <authorList>
            <consortium name="DOE Joint Genome Institute"/>
            <consortium name="Mycorrhizal Genomics Consortium"/>
            <person name="Kohler A."/>
            <person name="Kuo A."/>
            <person name="Nagy L.G."/>
            <person name="Floudas D."/>
            <person name="Copeland A."/>
            <person name="Barry K.W."/>
            <person name="Cichocki N."/>
            <person name="Veneault-Fourrey C."/>
            <person name="LaButti K."/>
            <person name="Lindquist E.A."/>
            <person name="Lipzen A."/>
            <person name="Lundell T."/>
            <person name="Morin E."/>
            <person name="Murat C."/>
            <person name="Riley R."/>
            <person name="Ohm R."/>
            <person name="Sun H."/>
            <person name="Tunlid A."/>
            <person name="Henrissat B."/>
            <person name="Grigoriev I.V."/>
            <person name="Hibbett D.S."/>
            <person name="Martin F."/>
        </authorList>
    </citation>
    <scope>NUCLEOTIDE SEQUENCE [LARGE SCALE GENOMIC DNA]</scope>
    <source>
        <strain evidence="3">FD-334 SS-4</strain>
    </source>
</reference>
<accession>A0A0D2PNF8</accession>
<organism evidence="2 3">
    <name type="scientific">Hypholoma sublateritium (strain FD-334 SS-4)</name>
    <dbReference type="NCBI Taxonomy" id="945553"/>
    <lineage>
        <taxon>Eukaryota</taxon>
        <taxon>Fungi</taxon>
        <taxon>Dikarya</taxon>
        <taxon>Basidiomycota</taxon>
        <taxon>Agaricomycotina</taxon>
        <taxon>Agaricomycetes</taxon>
        <taxon>Agaricomycetidae</taxon>
        <taxon>Agaricales</taxon>
        <taxon>Agaricineae</taxon>
        <taxon>Strophariaceae</taxon>
        <taxon>Hypholoma</taxon>
    </lineage>
</organism>
<name>A0A0D2PNF8_HYPSF</name>
<evidence type="ECO:0000313" key="2">
    <source>
        <dbReference type="EMBL" id="KJA21435.1"/>
    </source>
</evidence>
<dbReference type="PANTHER" id="PTHR33050">
    <property type="entry name" value="REVERSE TRANSCRIPTASE DOMAIN-CONTAINING PROTEIN"/>
    <property type="match status" value="1"/>
</dbReference>
<sequence>MNLPVTTTSDLTGSLDSPESSGHGLETNDRQTGSGVYSSGIQPQIRTTSEVPSLLRRFDSLKRTCRGTRLFQATPDVTPDAKRPTRSFQSSARTQNTSVSSSRRIPTRRTVSRGHSGIASSGGSHATSTSSTHRSTMLQLITRERQALETKRSVLQFLSRKGLSVQVRNGPTLGPSLLGQSALPFPTESRNYSLTKTTSRSSSAPRRSKHITKLFNTTSPSETSTKGDSNASCPTQCASKEFMQPLSSPTAPRRDQHPPADQIQVAHGSTAEEKHPSVGALMRPAGVKVPGALTDMSVRRAGSQGTAKKPVMVARNERYGLNPKYLRHNVWDEDSIALPFSTSRWTETARPLASIPLAELNNPVASKTVRDNPHLFKIVTPIDVDKFELLLRNHPNPEFVKSVCKGLREGFWPWADTLREGYPTTHDASYPSPPDEHKAAFLRAQRDVEIAKGRFSEAFGNDLLPGMYASPIHAVPKSDSTDLRMVTDHSAGDFSLNSMICHELVTGYPLDNMKYVGAMLLKLRQSLPENSELVMWKADIAEAYRLMPMHPHWQLKQTNVIDGTCYTDRNLAFGSSASAAIFIAFNSLVSWIAMNVRGIERLATYVDDSSGCNLAGDVLFYKPYGRYFPRDQTVLLNLWDSIGIPHKERKQVFGAPLTVIGISVDPNAMTLTLPLEARLRLLEELAAWSTEPRKPENDQTSSKNSKKPVHFKLKRWQQMSGWTNYAFNVYPLLKACLNNFYPKMAGKSKAEQRIYTNTAIRADFRWARAHIEASDGVRVLNSRSWGESDADCTFYCDASLEGLGFWDTDHNLGFYASSTAFPSASNDVIFQYEALCVLSALEHIHQTSVGSRRVIIHTDSSNTFDIFNSLRCQPAYNHILKSAVDILIDGSHDLRVLHVPGIENGVADALSRFDFARAESLSPGLKIQPLQPPRLTLGHTKK</sequence>
<protein>
    <submittedName>
        <fullName evidence="2">Uncharacterized protein</fullName>
    </submittedName>
</protein>
<dbReference type="OMA" id="MICHELV"/>
<dbReference type="InterPro" id="IPR052055">
    <property type="entry name" value="Hepadnavirus_pol/RT"/>
</dbReference>
<proteinExistence type="predicted"/>
<evidence type="ECO:0000256" key="1">
    <source>
        <dbReference type="SAM" id="MobiDB-lite"/>
    </source>
</evidence>
<dbReference type="GO" id="GO:0003676">
    <property type="term" value="F:nucleic acid binding"/>
    <property type="evidence" value="ECO:0007669"/>
    <property type="project" value="InterPro"/>
</dbReference>
<feature type="compositionally biased region" description="Polar residues" evidence="1">
    <location>
        <begin position="188"/>
        <end position="198"/>
    </location>
</feature>
<dbReference type="InterPro" id="IPR036397">
    <property type="entry name" value="RNaseH_sf"/>
</dbReference>
<feature type="compositionally biased region" description="Low complexity" evidence="1">
    <location>
        <begin position="1"/>
        <end position="17"/>
    </location>
</feature>
<dbReference type="InterPro" id="IPR043502">
    <property type="entry name" value="DNA/RNA_pol_sf"/>
</dbReference>
<feature type="compositionally biased region" description="Polar residues" evidence="1">
    <location>
        <begin position="86"/>
        <end position="104"/>
    </location>
</feature>